<proteinExistence type="inferred from homology"/>
<evidence type="ECO:0000256" key="2">
    <source>
        <dbReference type="ARBA" id="ARBA00005995"/>
    </source>
</evidence>
<reference evidence="8 9" key="1">
    <citation type="journal article" date="2016" name="Mol. Biol. Evol.">
        <title>Genome-Wide Survey of Gut Fungi (Harpellales) Reveals the First Horizontally Transferred Ubiquitin Gene from a Mosquito Host.</title>
        <authorList>
            <person name="Wang Y."/>
            <person name="White M.M."/>
            <person name="Kvist S."/>
            <person name="Moncalvo J.M."/>
        </authorList>
    </citation>
    <scope>NUCLEOTIDE SEQUENCE [LARGE SCALE GENOMIC DNA]</scope>
    <source>
        <strain evidence="8 9">ALG-7-W6</strain>
    </source>
</reference>
<evidence type="ECO:0000256" key="6">
    <source>
        <dbReference type="RuleBase" id="RU362067"/>
    </source>
</evidence>
<dbReference type="InterPro" id="IPR050703">
    <property type="entry name" value="Flavin_MAO"/>
</dbReference>
<feature type="binding site" evidence="5">
    <location>
        <position position="20"/>
    </location>
    <ligand>
        <name>FAD</name>
        <dbReference type="ChEBI" id="CHEBI:57692"/>
    </ligand>
</feature>
<comment type="similarity">
    <text evidence="2 6">Belongs to the flavin monoamine oxidase family.</text>
</comment>
<evidence type="ECO:0000256" key="3">
    <source>
        <dbReference type="ARBA" id="ARBA00023002"/>
    </source>
</evidence>
<keyword evidence="9" id="KW-1185">Reference proteome</keyword>
<organism evidence="8 9">
    <name type="scientific">Smittium mucronatum</name>
    <dbReference type="NCBI Taxonomy" id="133383"/>
    <lineage>
        <taxon>Eukaryota</taxon>
        <taxon>Fungi</taxon>
        <taxon>Fungi incertae sedis</taxon>
        <taxon>Zoopagomycota</taxon>
        <taxon>Kickxellomycotina</taxon>
        <taxon>Harpellomycetes</taxon>
        <taxon>Harpellales</taxon>
        <taxon>Legeriomycetaceae</taxon>
        <taxon>Smittium</taxon>
    </lineage>
</organism>
<evidence type="ECO:0000256" key="5">
    <source>
        <dbReference type="PIRSR" id="PIRSR601613-1"/>
    </source>
</evidence>
<dbReference type="SUPFAM" id="SSF54373">
    <property type="entry name" value="FAD-linked reductases, C-terminal domain"/>
    <property type="match status" value="1"/>
</dbReference>
<comment type="catalytic activity">
    <reaction evidence="4">
        <text>a secondary aliphatic amine + O2 + H2O = a primary amine + an aldehyde + H2O2</text>
        <dbReference type="Rhea" id="RHEA:26414"/>
        <dbReference type="ChEBI" id="CHEBI:15377"/>
        <dbReference type="ChEBI" id="CHEBI:15379"/>
        <dbReference type="ChEBI" id="CHEBI:16240"/>
        <dbReference type="ChEBI" id="CHEBI:17478"/>
        <dbReference type="ChEBI" id="CHEBI:58855"/>
        <dbReference type="ChEBI" id="CHEBI:65296"/>
        <dbReference type="EC" id="1.4.3.4"/>
    </reaction>
</comment>
<feature type="domain" description="Amine oxidase" evidence="7">
    <location>
        <begin position="19"/>
        <end position="455"/>
    </location>
</feature>
<dbReference type="EC" id="1.4.3.-" evidence="6"/>
<evidence type="ECO:0000256" key="4">
    <source>
        <dbReference type="ARBA" id="ARBA00048448"/>
    </source>
</evidence>
<gene>
    <name evidence="8" type="ORF">AYI68_g4150</name>
</gene>
<dbReference type="GO" id="GO:0097621">
    <property type="term" value="F:monoamine oxidase activity"/>
    <property type="evidence" value="ECO:0007669"/>
    <property type="project" value="UniProtKB-EC"/>
</dbReference>
<keyword evidence="6" id="KW-0285">Flavoprotein</keyword>
<dbReference type="OrthoDB" id="5046242at2759"/>
<comment type="cofactor">
    <cofactor evidence="1 6">
        <name>FAD</name>
        <dbReference type="ChEBI" id="CHEBI:57692"/>
    </cofactor>
</comment>
<dbReference type="Gene3D" id="3.50.50.60">
    <property type="entry name" value="FAD/NAD(P)-binding domain"/>
    <property type="match status" value="1"/>
</dbReference>
<feature type="binding site" evidence="5">
    <location>
        <position position="431"/>
    </location>
    <ligand>
        <name>FAD</name>
        <dbReference type="ChEBI" id="CHEBI:57692"/>
    </ligand>
</feature>
<dbReference type="InterPro" id="IPR002937">
    <property type="entry name" value="Amino_oxidase"/>
</dbReference>
<dbReference type="SUPFAM" id="SSF51905">
    <property type="entry name" value="FAD/NAD(P)-binding domain"/>
    <property type="match status" value="1"/>
</dbReference>
<name>A0A1R0GXV7_9FUNG</name>
<dbReference type="InterPro" id="IPR001613">
    <property type="entry name" value="Flavin_amine_oxidase"/>
</dbReference>
<accession>A0A1R0GXV7</accession>
<feature type="binding site" evidence="5">
    <location>
        <position position="348"/>
    </location>
    <ligand>
        <name>substrate</name>
    </ligand>
</feature>
<evidence type="ECO:0000259" key="7">
    <source>
        <dbReference type="Pfam" id="PF01593"/>
    </source>
</evidence>
<protein>
    <recommendedName>
        <fullName evidence="6">Amine oxidase</fullName>
        <ecNumber evidence="6">1.4.3.-</ecNumber>
    </recommendedName>
</protein>
<feature type="binding site" evidence="5">
    <location>
        <position position="243"/>
    </location>
    <ligand>
        <name>FAD</name>
        <dbReference type="ChEBI" id="CHEBI:57692"/>
    </ligand>
</feature>
<keyword evidence="6" id="KW-0274">FAD</keyword>
<evidence type="ECO:0000313" key="9">
    <source>
        <dbReference type="Proteomes" id="UP000187455"/>
    </source>
</evidence>
<dbReference type="EMBL" id="LSSL01002212">
    <property type="protein sequence ID" value="OLY81741.1"/>
    <property type="molecule type" value="Genomic_DNA"/>
</dbReference>
<dbReference type="PANTHER" id="PTHR43563:SF1">
    <property type="entry name" value="AMINE OXIDASE [FLAVIN-CONTAINING] B"/>
    <property type="match status" value="1"/>
</dbReference>
<evidence type="ECO:0000313" key="8">
    <source>
        <dbReference type="EMBL" id="OLY81741.1"/>
    </source>
</evidence>
<dbReference type="Gene3D" id="3.90.660.10">
    <property type="match status" value="1"/>
</dbReference>
<sequence>MTEKAPKTGYDCIVVGAGLSGLIAARNLKREGLKVLVIEAQNRIGGRMVGKLLPSGQWIDQGGQWVGPTQHRFLNLLNEYHIKRFASPSEGLKVLVFDGKRYEFNGFFQGYHEGDPPGVSDEEWNDAINAWNRFKKLSDDLPQGHPHFGDDIEKLDSDTLARWISDNTKTPFGNWYFSYMCRAVGFSGPSEPKEVSLLHALYGEKVASQSEAPEAELLHGGAGQIPSLIAKELTSCIQLNEPVYTIKHADDFVEVVTQKGSYKAHSAIIAMPPHLAGHLLYEPPLPALREQLTQRIPMGTCCKILVTYPTPFWREKGLAGIAIGNNKWVELAADSSDPETGVGVIAAFVSCDRYRKWQNLSSSERKESVLSDLAIYFGSPAMSPTTYEEVNWPRNSYTGGGYTAYMPPGVWSSMGQALSPAIGPIHWAGTEMSDVWPGFFEGAINSGELSASNVLLSLSNLKQSYSK</sequence>
<dbReference type="InterPro" id="IPR036188">
    <property type="entry name" value="FAD/NAD-bd_sf"/>
</dbReference>
<dbReference type="AlphaFoldDB" id="A0A1R0GXV7"/>
<dbReference type="Proteomes" id="UP000187455">
    <property type="component" value="Unassembled WGS sequence"/>
</dbReference>
<keyword evidence="3 6" id="KW-0560">Oxidoreductase</keyword>
<dbReference type="Pfam" id="PF01593">
    <property type="entry name" value="Amino_oxidase"/>
    <property type="match status" value="1"/>
</dbReference>
<dbReference type="Gene3D" id="1.10.405.10">
    <property type="entry name" value="Guanine Nucleotide Dissociation Inhibitor, domain 1"/>
    <property type="match status" value="1"/>
</dbReference>
<dbReference type="PRINTS" id="PR00757">
    <property type="entry name" value="AMINEOXDASEF"/>
</dbReference>
<evidence type="ECO:0000256" key="1">
    <source>
        <dbReference type="ARBA" id="ARBA00001974"/>
    </source>
</evidence>
<dbReference type="STRING" id="133383.A0A1R0GXV7"/>
<comment type="caution">
    <text evidence="8">The sequence shown here is derived from an EMBL/GenBank/DDBJ whole genome shotgun (WGS) entry which is preliminary data.</text>
</comment>
<feature type="binding site" evidence="5">
    <location>
        <begin position="39"/>
        <end position="40"/>
    </location>
    <ligand>
        <name>FAD</name>
        <dbReference type="ChEBI" id="CHEBI:57692"/>
    </ligand>
</feature>
<dbReference type="PANTHER" id="PTHR43563">
    <property type="entry name" value="AMINE OXIDASE"/>
    <property type="match status" value="1"/>
</dbReference>